<comment type="caution">
    <text evidence="7">The sequence shown here is derived from an EMBL/GenBank/DDBJ whole genome shotgun (WGS) entry which is preliminary data.</text>
</comment>
<dbReference type="Gene3D" id="3.30.200.20">
    <property type="entry name" value="Phosphorylase Kinase, domain 1"/>
    <property type="match status" value="1"/>
</dbReference>
<dbReference type="PANTHER" id="PTHR34273:SF2">
    <property type="entry name" value="METHYLTHIORIBOSE KINASE"/>
    <property type="match status" value="1"/>
</dbReference>
<evidence type="ECO:0000256" key="2">
    <source>
        <dbReference type="ARBA" id="ARBA00022679"/>
    </source>
</evidence>
<sequence>MEELLTPATLPAYVASLGLFPEGAPLTASEISGGNLNYSFRVSHPAAGPGTRKEVFVKQTPGHVKVLGPSAALSNRRLLVERQAYAEWAAITGASACLPTILHFDEERMVLVMEFLDSKILLHDQLFAVPSDFDAPSPPDSSCPLCEIATAAGSFLGAVHGATHSSNVSEERAAELTAAFANAELRGVQLEYVFSKCYREAEGAASLRDDSAFMAEVEALKSLYMGEVAEGGLALCHGDCHPGSLMVDYAASSIKLIDPEFAIYGPPGLDIGCCLSGFALAALFHHTEGRKAAVARLVEAIGALWRAYTSAMATQWIGRYVLTATAADAMGFLGCEVARTALGFAGVRGLPIKDESMKKEAEAVAVSMARACILGRREGINVLVDFLQAL</sequence>
<dbReference type="InterPro" id="IPR011009">
    <property type="entry name" value="Kinase-like_dom_sf"/>
</dbReference>
<dbReference type="Gene3D" id="3.90.1200.10">
    <property type="match status" value="1"/>
</dbReference>
<dbReference type="Pfam" id="PF01636">
    <property type="entry name" value="APH"/>
    <property type="match status" value="1"/>
</dbReference>
<protein>
    <recommendedName>
        <fullName evidence="6">Aminoglycoside phosphotransferase domain-containing protein</fullName>
    </recommendedName>
</protein>
<keyword evidence="8" id="KW-1185">Reference proteome</keyword>
<dbReference type="GO" id="GO:0016301">
    <property type="term" value="F:kinase activity"/>
    <property type="evidence" value="ECO:0007669"/>
    <property type="project" value="UniProtKB-KW"/>
</dbReference>
<dbReference type="Proteomes" id="UP001515480">
    <property type="component" value="Unassembled WGS sequence"/>
</dbReference>
<keyword evidence="2" id="KW-0808">Transferase</keyword>
<dbReference type="PANTHER" id="PTHR34273">
    <property type="entry name" value="METHYLTHIORIBOSE KINASE"/>
    <property type="match status" value="1"/>
</dbReference>
<keyword evidence="4" id="KW-0418">Kinase</keyword>
<keyword evidence="5" id="KW-0067">ATP-binding</keyword>
<gene>
    <name evidence="7" type="ORF">AB1Y20_007910</name>
</gene>
<proteinExistence type="inferred from homology"/>
<keyword evidence="3" id="KW-0547">Nucleotide-binding</keyword>
<dbReference type="SUPFAM" id="SSF56112">
    <property type="entry name" value="Protein kinase-like (PK-like)"/>
    <property type="match status" value="1"/>
</dbReference>
<evidence type="ECO:0000313" key="7">
    <source>
        <dbReference type="EMBL" id="KAL1507048.1"/>
    </source>
</evidence>
<reference evidence="7 8" key="1">
    <citation type="journal article" date="2024" name="Science">
        <title>Giant polyketide synthase enzymes in the biosynthesis of giant marine polyether toxins.</title>
        <authorList>
            <person name="Fallon T.R."/>
            <person name="Shende V.V."/>
            <person name="Wierzbicki I.H."/>
            <person name="Pendleton A.L."/>
            <person name="Watervoot N.F."/>
            <person name="Auber R.P."/>
            <person name="Gonzalez D.J."/>
            <person name="Wisecaver J.H."/>
            <person name="Moore B.S."/>
        </authorList>
    </citation>
    <scope>NUCLEOTIDE SEQUENCE [LARGE SCALE GENOMIC DNA]</scope>
    <source>
        <strain evidence="7 8">12B1</strain>
    </source>
</reference>
<dbReference type="InterPro" id="IPR002575">
    <property type="entry name" value="Aminoglycoside_PTrfase"/>
</dbReference>
<evidence type="ECO:0000256" key="4">
    <source>
        <dbReference type="ARBA" id="ARBA00022777"/>
    </source>
</evidence>
<accession>A0AB34IVL6</accession>
<name>A0AB34IVL6_PRYPA</name>
<evidence type="ECO:0000256" key="3">
    <source>
        <dbReference type="ARBA" id="ARBA00022741"/>
    </source>
</evidence>
<evidence type="ECO:0000256" key="1">
    <source>
        <dbReference type="ARBA" id="ARBA00010165"/>
    </source>
</evidence>
<evidence type="ECO:0000259" key="6">
    <source>
        <dbReference type="Pfam" id="PF01636"/>
    </source>
</evidence>
<comment type="similarity">
    <text evidence="1">Belongs to the methylthioribose kinase family.</text>
</comment>
<evidence type="ECO:0000313" key="8">
    <source>
        <dbReference type="Proteomes" id="UP001515480"/>
    </source>
</evidence>
<dbReference type="GO" id="GO:0005524">
    <property type="term" value="F:ATP binding"/>
    <property type="evidence" value="ECO:0007669"/>
    <property type="project" value="UniProtKB-KW"/>
</dbReference>
<dbReference type="AlphaFoldDB" id="A0AB34IVL6"/>
<organism evidence="7 8">
    <name type="scientific">Prymnesium parvum</name>
    <name type="common">Toxic golden alga</name>
    <dbReference type="NCBI Taxonomy" id="97485"/>
    <lineage>
        <taxon>Eukaryota</taxon>
        <taxon>Haptista</taxon>
        <taxon>Haptophyta</taxon>
        <taxon>Prymnesiophyceae</taxon>
        <taxon>Prymnesiales</taxon>
        <taxon>Prymnesiaceae</taxon>
        <taxon>Prymnesium</taxon>
    </lineage>
</organism>
<feature type="domain" description="Aminoglycoside phosphotransferase" evidence="6">
    <location>
        <begin position="29"/>
        <end position="288"/>
    </location>
</feature>
<evidence type="ECO:0000256" key="5">
    <source>
        <dbReference type="ARBA" id="ARBA00022840"/>
    </source>
</evidence>
<dbReference type="EMBL" id="JBGBPQ010000018">
    <property type="protein sequence ID" value="KAL1507048.1"/>
    <property type="molecule type" value="Genomic_DNA"/>
</dbReference>